<gene>
    <name evidence="1" type="ORF">LSINAPIS_LOCUS4309</name>
</gene>
<reference evidence="1 2" key="1">
    <citation type="submission" date="2017-07" db="EMBL/GenBank/DDBJ databases">
        <authorList>
            <person name="Talla V."/>
            <person name="Backstrom N."/>
        </authorList>
    </citation>
    <scope>NUCLEOTIDE SEQUENCE [LARGE SCALE GENOMIC DNA]</scope>
</reference>
<dbReference type="GO" id="GO:0007508">
    <property type="term" value="P:larval heart development"/>
    <property type="evidence" value="ECO:0007669"/>
    <property type="project" value="TreeGrafter"/>
</dbReference>
<dbReference type="AlphaFoldDB" id="A0A5E4Q205"/>
<organism evidence="1 2">
    <name type="scientific">Leptidea sinapis</name>
    <dbReference type="NCBI Taxonomy" id="189913"/>
    <lineage>
        <taxon>Eukaryota</taxon>
        <taxon>Metazoa</taxon>
        <taxon>Ecdysozoa</taxon>
        <taxon>Arthropoda</taxon>
        <taxon>Hexapoda</taxon>
        <taxon>Insecta</taxon>
        <taxon>Pterygota</taxon>
        <taxon>Neoptera</taxon>
        <taxon>Endopterygota</taxon>
        <taxon>Lepidoptera</taxon>
        <taxon>Glossata</taxon>
        <taxon>Ditrysia</taxon>
        <taxon>Papilionoidea</taxon>
        <taxon>Pieridae</taxon>
        <taxon>Dismorphiinae</taxon>
        <taxon>Leptidea</taxon>
    </lineage>
</organism>
<dbReference type="PANTHER" id="PTHR33395">
    <property type="entry name" value="TRANSCRIPTASE, PUTATIVE-RELATED-RELATED"/>
    <property type="match status" value="1"/>
</dbReference>
<dbReference type="Proteomes" id="UP000324832">
    <property type="component" value="Unassembled WGS sequence"/>
</dbReference>
<dbReference type="GO" id="GO:0031012">
    <property type="term" value="C:extracellular matrix"/>
    <property type="evidence" value="ECO:0007669"/>
    <property type="project" value="TreeGrafter"/>
</dbReference>
<dbReference type="PANTHER" id="PTHR33395:SF22">
    <property type="entry name" value="REVERSE TRANSCRIPTASE DOMAIN-CONTAINING PROTEIN"/>
    <property type="match status" value="1"/>
</dbReference>
<sequence length="242" mass="28496">MSYMNLEQSNYIFNENERILDLVLATLQNSTELPVDPLLKVVPHHPALEIFCHIQKLNPIPHIRTRKRNLCKAYYQTINTVVKQVEWKSLLSPLLCDEAVSVFYTEINNIVDTYVPLMKPKSHKYPIWFSRGLIRTLRRKQKLWGRWKTYKNPRDYQEFSLLRARVKMLRYVIIEDSLKSNIKHFWKYTSSLKQSNSGYPHIMKYGNTLSSDPNAIVEMFSQYFQSVFEPSANEVLSDSSAV</sequence>
<protein>
    <submittedName>
        <fullName evidence="1">Uncharacterized protein</fullName>
    </submittedName>
</protein>
<dbReference type="GO" id="GO:0061343">
    <property type="term" value="P:cell adhesion involved in heart morphogenesis"/>
    <property type="evidence" value="ECO:0007669"/>
    <property type="project" value="TreeGrafter"/>
</dbReference>
<dbReference type="EMBL" id="FZQP02001114">
    <property type="protein sequence ID" value="VVC91696.1"/>
    <property type="molecule type" value="Genomic_DNA"/>
</dbReference>
<accession>A0A5E4Q205</accession>
<feature type="non-terminal residue" evidence="1">
    <location>
        <position position="242"/>
    </location>
</feature>
<evidence type="ECO:0000313" key="2">
    <source>
        <dbReference type="Proteomes" id="UP000324832"/>
    </source>
</evidence>
<evidence type="ECO:0000313" key="1">
    <source>
        <dbReference type="EMBL" id="VVC91696.1"/>
    </source>
</evidence>
<keyword evidence="2" id="KW-1185">Reference proteome</keyword>
<proteinExistence type="predicted"/>
<name>A0A5E4Q205_9NEOP</name>